<evidence type="ECO:0000256" key="5">
    <source>
        <dbReference type="ARBA" id="ARBA00047960"/>
    </source>
</evidence>
<dbReference type="InterPro" id="IPR004045">
    <property type="entry name" value="Glutathione_S-Trfase_N"/>
</dbReference>
<evidence type="ECO:0000313" key="8">
    <source>
        <dbReference type="EMBL" id="KAK9887760.1"/>
    </source>
</evidence>
<comment type="similarity">
    <text evidence="2">Belongs to the GST superfamily. Theta family.</text>
</comment>
<reference evidence="8 9" key="1">
    <citation type="submission" date="2023-03" db="EMBL/GenBank/DDBJ databases">
        <title>Genome insight into feeding habits of ladybird beetles.</title>
        <authorList>
            <person name="Li H.-S."/>
            <person name="Huang Y.-H."/>
            <person name="Pang H."/>
        </authorList>
    </citation>
    <scope>NUCLEOTIDE SEQUENCE [LARGE SCALE GENOMIC DNA]</scope>
    <source>
        <strain evidence="8">SYSU_2023b</strain>
        <tissue evidence="8">Whole body</tissue>
    </source>
</reference>
<dbReference type="GO" id="GO:0006749">
    <property type="term" value="P:glutathione metabolic process"/>
    <property type="evidence" value="ECO:0007669"/>
    <property type="project" value="TreeGrafter"/>
</dbReference>
<dbReference type="CDD" id="cd03183">
    <property type="entry name" value="GST_C_Theta"/>
    <property type="match status" value="1"/>
</dbReference>
<dbReference type="Pfam" id="PF02798">
    <property type="entry name" value="GST_N"/>
    <property type="match status" value="1"/>
</dbReference>
<dbReference type="InterPro" id="IPR010987">
    <property type="entry name" value="Glutathione-S-Trfase_C-like"/>
</dbReference>
<dbReference type="InterPro" id="IPR040077">
    <property type="entry name" value="GST_C_Theta"/>
</dbReference>
<feature type="domain" description="GST N-terminal" evidence="6">
    <location>
        <begin position="1"/>
        <end position="83"/>
    </location>
</feature>
<dbReference type="InterPro" id="IPR040075">
    <property type="entry name" value="GST_N_Theta"/>
</dbReference>
<dbReference type="CDD" id="cd03050">
    <property type="entry name" value="GST_N_Theta"/>
    <property type="match status" value="1"/>
</dbReference>
<keyword evidence="4" id="KW-0808">Transferase</keyword>
<dbReference type="Pfam" id="PF00043">
    <property type="entry name" value="GST_C"/>
    <property type="match status" value="1"/>
</dbReference>
<evidence type="ECO:0000256" key="4">
    <source>
        <dbReference type="ARBA" id="ARBA00022679"/>
    </source>
</evidence>
<dbReference type="GO" id="GO:0005737">
    <property type="term" value="C:cytoplasm"/>
    <property type="evidence" value="ECO:0007669"/>
    <property type="project" value="UniProtKB-SubCell"/>
</dbReference>
<evidence type="ECO:0000313" key="9">
    <source>
        <dbReference type="Proteomes" id="UP001431783"/>
    </source>
</evidence>
<dbReference type="Gene3D" id="1.20.1050.10">
    <property type="match status" value="1"/>
</dbReference>
<dbReference type="SUPFAM" id="SSF52833">
    <property type="entry name" value="Thioredoxin-like"/>
    <property type="match status" value="1"/>
</dbReference>
<evidence type="ECO:0000256" key="1">
    <source>
        <dbReference type="ARBA" id="ARBA00004496"/>
    </source>
</evidence>
<dbReference type="PANTHER" id="PTHR43917">
    <property type="match status" value="1"/>
</dbReference>
<dbReference type="InterPro" id="IPR051369">
    <property type="entry name" value="GST_Theta"/>
</dbReference>
<dbReference type="AlphaFoldDB" id="A0AAW1V2Q6"/>
<dbReference type="InterPro" id="IPR036282">
    <property type="entry name" value="Glutathione-S-Trfase_C_sf"/>
</dbReference>
<dbReference type="FunFam" id="1.20.1050.10:FF:000039">
    <property type="entry name" value="Glutathione S-transferase theta-1"/>
    <property type="match status" value="1"/>
</dbReference>
<organism evidence="8 9">
    <name type="scientific">Henosepilachna vigintioctopunctata</name>
    <dbReference type="NCBI Taxonomy" id="420089"/>
    <lineage>
        <taxon>Eukaryota</taxon>
        <taxon>Metazoa</taxon>
        <taxon>Ecdysozoa</taxon>
        <taxon>Arthropoda</taxon>
        <taxon>Hexapoda</taxon>
        <taxon>Insecta</taxon>
        <taxon>Pterygota</taxon>
        <taxon>Neoptera</taxon>
        <taxon>Endopterygota</taxon>
        <taxon>Coleoptera</taxon>
        <taxon>Polyphaga</taxon>
        <taxon>Cucujiformia</taxon>
        <taxon>Coccinelloidea</taxon>
        <taxon>Coccinellidae</taxon>
        <taxon>Epilachninae</taxon>
        <taxon>Epilachnini</taxon>
        <taxon>Henosepilachna</taxon>
    </lineage>
</organism>
<protein>
    <submittedName>
        <fullName evidence="8">Uncharacterized protein</fullName>
    </submittedName>
</protein>
<comment type="catalytic activity">
    <reaction evidence="5">
        <text>RX + glutathione = an S-substituted glutathione + a halide anion + H(+)</text>
        <dbReference type="Rhea" id="RHEA:16437"/>
        <dbReference type="ChEBI" id="CHEBI:15378"/>
        <dbReference type="ChEBI" id="CHEBI:16042"/>
        <dbReference type="ChEBI" id="CHEBI:17792"/>
        <dbReference type="ChEBI" id="CHEBI:57925"/>
        <dbReference type="ChEBI" id="CHEBI:90779"/>
        <dbReference type="EC" id="2.5.1.18"/>
    </reaction>
</comment>
<dbReference type="PANTHER" id="PTHR43917:SF8">
    <property type="entry name" value="GH16740P-RELATED"/>
    <property type="match status" value="1"/>
</dbReference>
<dbReference type="SFLD" id="SFLDG00358">
    <property type="entry name" value="Main_(cytGST)"/>
    <property type="match status" value="1"/>
</dbReference>
<dbReference type="Proteomes" id="UP001431783">
    <property type="component" value="Unassembled WGS sequence"/>
</dbReference>
<dbReference type="SFLD" id="SFLDG01153">
    <property type="entry name" value="Main.4:_Theta-like"/>
    <property type="match status" value="1"/>
</dbReference>
<name>A0AAW1V2Q6_9CUCU</name>
<gene>
    <name evidence="8" type="ORF">WA026_000075</name>
</gene>
<proteinExistence type="inferred from homology"/>
<dbReference type="PROSITE" id="PS50404">
    <property type="entry name" value="GST_NTER"/>
    <property type="match status" value="1"/>
</dbReference>
<keyword evidence="3" id="KW-0963">Cytoplasm</keyword>
<keyword evidence="9" id="KW-1185">Reference proteome</keyword>
<sequence>MVLKYYYDLISEPSRALYILLKINKIPFKKHPVNLLKFENLTDEFKTKLNRFQKVPFIHDNDFILTESIAIVRYLSREYGIKDSLYPQDSKHQALVDEYLEWQHHNTRLLIALYTRHKLFKPLLTGDEPDLNLVSKYKRGVVKTMDKIENLWLRDQKFICGNILTVADIFAACEIEQPRMTGFDPTKGRPKLETWMNEVRKELDPVYSEAHLVLNELAANNEKAKL</sequence>
<accession>A0AAW1V2Q6</accession>
<comment type="caution">
    <text evidence="8">The sequence shown here is derived from an EMBL/GenBank/DDBJ whole genome shotgun (WGS) entry which is preliminary data.</text>
</comment>
<evidence type="ECO:0000256" key="2">
    <source>
        <dbReference type="ARBA" id="ARBA00009899"/>
    </source>
</evidence>
<evidence type="ECO:0000259" key="7">
    <source>
        <dbReference type="PROSITE" id="PS50405"/>
    </source>
</evidence>
<dbReference type="SUPFAM" id="SSF47616">
    <property type="entry name" value="GST C-terminal domain-like"/>
    <property type="match status" value="1"/>
</dbReference>
<evidence type="ECO:0000259" key="6">
    <source>
        <dbReference type="PROSITE" id="PS50404"/>
    </source>
</evidence>
<feature type="domain" description="GST C-terminal" evidence="7">
    <location>
        <begin position="89"/>
        <end position="226"/>
    </location>
</feature>
<comment type="subcellular location">
    <subcellularLocation>
        <location evidence="1">Cytoplasm</location>
    </subcellularLocation>
</comment>
<dbReference type="PROSITE" id="PS50405">
    <property type="entry name" value="GST_CTER"/>
    <property type="match status" value="1"/>
</dbReference>
<dbReference type="SFLD" id="SFLDS00019">
    <property type="entry name" value="Glutathione_Transferase_(cytos"/>
    <property type="match status" value="1"/>
</dbReference>
<dbReference type="Gene3D" id="3.40.30.10">
    <property type="entry name" value="Glutaredoxin"/>
    <property type="match status" value="1"/>
</dbReference>
<dbReference type="InterPro" id="IPR040079">
    <property type="entry name" value="Glutathione_S-Trfase"/>
</dbReference>
<dbReference type="GO" id="GO:0004364">
    <property type="term" value="F:glutathione transferase activity"/>
    <property type="evidence" value="ECO:0007669"/>
    <property type="project" value="UniProtKB-EC"/>
</dbReference>
<dbReference type="FunFam" id="3.40.30.10:FF:000176">
    <property type="entry name" value="Glutathione S-transferase theta-1"/>
    <property type="match status" value="1"/>
</dbReference>
<evidence type="ECO:0000256" key="3">
    <source>
        <dbReference type="ARBA" id="ARBA00022490"/>
    </source>
</evidence>
<dbReference type="InterPro" id="IPR004046">
    <property type="entry name" value="GST_C"/>
</dbReference>
<dbReference type="InterPro" id="IPR036249">
    <property type="entry name" value="Thioredoxin-like_sf"/>
</dbReference>
<dbReference type="EMBL" id="JARQZJ010000121">
    <property type="protein sequence ID" value="KAK9887760.1"/>
    <property type="molecule type" value="Genomic_DNA"/>
</dbReference>